<dbReference type="PRINTS" id="PR02008">
    <property type="entry name" value="RCMTFAMILY"/>
</dbReference>
<protein>
    <recommendedName>
        <fullName evidence="7">SAM-dependent MTase RsmB/NOP-type domain-containing protein</fullName>
    </recommendedName>
</protein>
<dbReference type="GeneID" id="11520219"/>
<dbReference type="Pfam" id="PF21153">
    <property type="entry name" value="NSUN5_N"/>
    <property type="match status" value="1"/>
</dbReference>
<dbReference type="InterPro" id="IPR048889">
    <property type="entry name" value="NSUN5_RCM1_N"/>
</dbReference>
<feature type="binding site" evidence="5">
    <location>
        <begin position="237"/>
        <end position="243"/>
    </location>
    <ligand>
        <name>S-adenosyl-L-methionine</name>
        <dbReference type="ChEBI" id="CHEBI:59789"/>
    </ligand>
</feature>
<evidence type="ECO:0000256" key="5">
    <source>
        <dbReference type="PROSITE-ProRule" id="PRU01023"/>
    </source>
</evidence>
<reference evidence="8 9" key="1">
    <citation type="journal article" date="2011" name="Nat. Biotechnol.">
        <title>Comparative genomic analysis of the thermophilic biomass-degrading fungi Myceliophthora thermophila and Thielavia terrestris.</title>
        <authorList>
            <person name="Berka R.M."/>
            <person name="Grigoriev I.V."/>
            <person name="Otillar R."/>
            <person name="Salamov A."/>
            <person name="Grimwood J."/>
            <person name="Reid I."/>
            <person name="Ishmael N."/>
            <person name="John T."/>
            <person name="Darmond C."/>
            <person name="Moisan M.-C."/>
            <person name="Henrissat B."/>
            <person name="Coutinho P.M."/>
            <person name="Lombard V."/>
            <person name="Natvig D.O."/>
            <person name="Lindquist E."/>
            <person name="Schmutz J."/>
            <person name="Lucas S."/>
            <person name="Harris P."/>
            <person name="Powlowski J."/>
            <person name="Bellemare A."/>
            <person name="Taylor D."/>
            <person name="Butler G."/>
            <person name="de Vries R.P."/>
            <person name="Allijn I.E."/>
            <person name="van den Brink J."/>
            <person name="Ushinsky S."/>
            <person name="Storms R."/>
            <person name="Powell A.J."/>
            <person name="Paulsen I.T."/>
            <person name="Elbourne L.D.H."/>
            <person name="Baker S.E."/>
            <person name="Magnuson J."/>
            <person name="LaBoissiere S."/>
            <person name="Clutterbuck A.J."/>
            <person name="Martinez D."/>
            <person name="Wogulis M."/>
            <person name="de Leon A.L."/>
            <person name="Rey M.W."/>
            <person name="Tsang A."/>
        </authorList>
    </citation>
    <scope>NUCLEOTIDE SEQUENCE [LARGE SCALE GENOMIC DNA]</scope>
    <source>
        <strain evidence="9">ATCC 38088 / NRRL 8126</strain>
    </source>
</reference>
<dbReference type="GO" id="GO:0070475">
    <property type="term" value="P:rRNA base methylation"/>
    <property type="evidence" value="ECO:0007669"/>
    <property type="project" value="TreeGrafter"/>
</dbReference>
<dbReference type="GO" id="GO:0005730">
    <property type="term" value="C:nucleolus"/>
    <property type="evidence" value="ECO:0007669"/>
    <property type="project" value="TreeGrafter"/>
</dbReference>
<feature type="compositionally biased region" description="Low complexity" evidence="6">
    <location>
        <begin position="343"/>
        <end position="352"/>
    </location>
</feature>
<dbReference type="RefSeq" id="XP_003655528.1">
    <property type="nucleotide sequence ID" value="XM_003655480.1"/>
</dbReference>
<dbReference type="Pfam" id="PF21148">
    <property type="entry name" value="NSUN5_fdxn-like"/>
    <property type="match status" value="1"/>
</dbReference>
<sequence length="642" mass="69246">MSLYHETAAIVTGPSTHGGSLKSKIYGNKDLKSPPAQVYALAFEASKWSGVLKEVVENAQLLQSERKLTPALSILLVHDLLLAKKGIALPASHGLRAAVERHKARLQSEFTRARIRRKCPTLEALKAMVDAQLGPVHPRWIRVNALKSTIDEQLDTTFKGFEMVPSVEEVIASASTGKRVICLDGHVPNLIAASPGIDFTKTEAYKEGKIILQDKASCFPAYLLDPRPEDGDIIDACSAPGNKTTHLAGILYERGGFADGQRILAFEKDEQRAKTLANMLKAAGSDAVTVVHAGRDFLKTDPHAPEFRRVGALLLDPSCSGSGIVGRDDAPEFHLPSAPPTPTAGSSKTSSSSGGGGGGGAQPPNRKRKRHEATTATAADTNATTNEEETATTSDSPSSPPNPALETRLASLAAFQLSIVLHALSFPAARKVTYSTCSVHAAENEQVVRAALASPVARSRGWRLLRRAEQVRGLRDWPVRGDRRACRTEAEEIAEACVRAEKGDGKGVMGFFVVCFVRDRVGGDGAVGEGGGTDWDEDGDGPYVRDAQGRIVRDENGIPTLKSTGRKVIEWDSMADEEESESVELRFGEDDDDEDGPFERDAEGRIVRGVDGMPRLKRARVSRDGDEEQEEEEDNEWGGFDD</sequence>
<comment type="similarity">
    <text evidence="5">Belongs to the class I-like SAM-binding methyltransferase superfamily. RsmB/NOP family.</text>
</comment>
<keyword evidence="9" id="KW-1185">Reference proteome</keyword>
<evidence type="ECO:0000259" key="7">
    <source>
        <dbReference type="PROSITE" id="PS51686"/>
    </source>
</evidence>
<dbReference type="HOGENOM" id="CLU_005316_7_4_1"/>
<evidence type="ECO:0000256" key="6">
    <source>
        <dbReference type="SAM" id="MobiDB-lite"/>
    </source>
</evidence>
<dbReference type="SUPFAM" id="SSF53335">
    <property type="entry name" value="S-adenosyl-L-methionine-dependent methyltransferases"/>
    <property type="match status" value="1"/>
</dbReference>
<dbReference type="AlphaFoldDB" id="G2RBM1"/>
<keyword evidence="3 5" id="KW-0949">S-adenosyl-L-methionine</keyword>
<feature type="compositionally biased region" description="Acidic residues" evidence="6">
    <location>
        <begin position="625"/>
        <end position="642"/>
    </location>
</feature>
<comment type="caution">
    <text evidence="5">Lacks conserved residue(s) required for the propagation of feature annotation.</text>
</comment>
<dbReference type="Gene3D" id="3.30.70.1170">
    <property type="entry name" value="Sun protein, domain 3"/>
    <property type="match status" value="1"/>
</dbReference>
<dbReference type="InterPro" id="IPR029063">
    <property type="entry name" value="SAM-dependent_MTases_sf"/>
</dbReference>
<evidence type="ECO:0000256" key="1">
    <source>
        <dbReference type="ARBA" id="ARBA00022603"/>
    </source>
</evidence>
<evidence type="ECO:0000313" key="9">
    <source>
        <dbReference type="Proteomes" id="UP000008181"/>
    </source>
</evidence>
<dbReference type="PANTHER" id="PTHR22807:SF4">
    <property type="entry name" value="28S RRNA (CYTOSINE-C(5))-METHYLTRANSFERASE"/>
    <property type="match status" value="1"/>
</dbReference>
<keyword evidence="1 5" id="KW-0489">Methyltransferase</keyword>
<feature type="region of interest" description="Disordered" evidence="6">
    <location>
        <begin position="325"/>
        <end position="405"/>
    </location>
</feature>
<feature type="binding site" evidence="5">
    <location>
        <position position="316"/>
    </location>
    <ligand>
        <name>S-adenosyl-L-methionine</name>
        <dbReference type="ChEBI" id="CHEBI:59789"/>
    </ligand>
</feature>
<dbReference type="GO" id="GO:0008173">
    <property type="term" value="F:RNA methyltransferase activity"/>
    <property type="evidence" value="ECO:0007669"/>
    <property type="project" value="InterPro"/>
</dbReference>
<evidence type="ECO:0000313" key="8">
    <source>
        <dbReference type="EMBL" id="AEO69192.1"/>
    </source>
</evidence>
<dbReference type="Proteomes" id="UP000008181">
    <property type="component" value="Chromosome 4"/>
</dbReference>
<evidence type="ECO:0000256" key="3">
    <source>
        <dbReference type="ARBA" id="ARBA00022691"/>
    </source>
</evidence>
<dbReference type="InterPro" id="IPR023267">
    <property type="entry name" value="RCMT"/>
</dbReference>
<dbReference type="OrthoDB" id="435282at2759"/>
<dbReference type="PANTHER" id="PTHR22807">
    <property type="entry name" value="NOP2 YEAST -RELATED NOL1/NOP2/FMU SUN DOMAIN-CONTAINING"/>
    <property type="match status" value="1"/>
</dbReference>
<evidence type="ECO:0000256" key="2">
    <source>
        <dbReference type="ARBA" id="ARBA00022679"/>
    </source>
</evidence>
<dbReference type="STRING" id="578455.G2RBM1"/>
<feature type="binding site" evidence="5">
    <location>
        <position position="267"/>
    </location>
    <ligand>
        <name>S-adenosyl-L-methionine</name>
        <dbReference type="ChEBI" id="CHEBI:59789"/>
    </ligand>
</feature>
<dbReference type="InterPro" id="IPR049561">
    <property type="entry name" value="NSUN5_7_fdxn-like"/>
</dbReference>
<name>G2RBM1_THETT</name>
<gene>
    <name evidence="8" type="ORF">THITE_2054959</name>
</gene>
<feature type="region of interest" description="Disordered" evidence="6">
    <location>
        <begin position="574"/>
        <end position="642"/>
    </location>
</feature>
<keyword evidence="2 5" id="KW-0808">Transferase</keyword>
<feature type="compositionally biased region" description="Low complexity" evidence="6">
    <location>
        <begin position="374"/>
        <end position="397"/>
    </location>
</feature>
<dbReference type="Gene3D" id="3.40.50.150">
    <property type="entry name" value="Vaccinia Virus protein VP39"/>
    <property type="match status" value="1"/>
</dbReference>
<dbReference type="EMBL" id="CP003012">
    <property type="protein sequence ID" value="AEO69192.1"/>
    <property type="molecule type" value="Genomic_DNA"/>
</dbReference>
<keyword evidence="4 5" id="KW-0694">RNA-binding</keyword>
<feature type="domain" description="SAM-dependent MTase RsmB/NOP-type" evidence="7">
    <location>
        <begin position="129"/>
        <end position="519"/>
    </location>
</feature>
<evidence type="ECO:0000256" key="4">
    <source>
        <dbReference type="ARBA" id="ARBA00022884"/>
    </source>
</evidence>
<accession>G2RBM1</accession>
<dbReference type="KEGG" id="ttt:THITE_2054959"/>
<dbReference type="GO" id="GO:0003723">
    <property type="term" value="F:RNA binding"/>
    <property type="evidence" value="ECO:0007669"/>
    <property type="project" value="UniProtKB-UniRule"/>
</dbReference>
<dbReference type="eggNOG" id="KOG2360">
    <property type="taxonomic scope" value="Eukaryota"/>
</dbReference>
<dbReference type="InterPro" id="IPR049560">
    <property type="entry name" value="MeTrfase_RsmB-F_NOP2_cat"/>
</dbReference>
<organism evidence="8 9">
    <name type="scientific">Thermothielavioides terrestris (strain ATCC 38088 / NRRL 8126)</name>
    <name type="common">Thielavia terrestris</name>
    <dbReference type="NCBI Taxonomy" id="578455"/>
    <lineage>
        <taxon>Eukaryota</taxon>
        <taxon>Fungi</taxon>
        <taxon>Dikarya</taxon>
        <taxon>Ascomycota</taxon>
        <taxon>Pezizomycotina</taxon>
        <taxon>Sordariomycetes</taxon>
        <taxon>Sordariomycetidae</taxon>
        <taxon>Sordariales</taxon>
        <taxon>Chaetomiaceae</taxon>
        <taxon>Thermothielavioides</taxon>
        <taxon>Thermothielavioides terrestris</taxon>
    </lineage>
</organism>
<proteinExistence type="inferred from homology"/>
<dbReference type="InterPro" id="IPR001678">
    <property type="entry name" value="MeTrfase_RsmB-F_NOP2_dom"/>
</dbReference>
<dbReference type="FunFam" id="3.30.70.1170:FF:000006">
    <property type="entry name" value="NOL1/NOP2/Sun domain family protein"/>
    <property type="match status" value="1"/>
</dbReference>
<feature type="active site" description="Nucleophile" evidence="5">
    <location>
        <position position="437"/>
    </location>
</feature>
<dbReference type="Pfam" id="PF01189">
    <property type="entry name" value="Methyltr_RsmB-F"/>
    <property type="match status" value="1"/>
</dbReference>
<feature type="compositionally biased region" description="Basic and acidic residues" evidence="6">
    <location>
        <begin position="597"/>
        <end position="608"/>
    </location>
</feature>
<dbReference type="PROSITE" id="PS51686">
    <property type="entry name" value="SAM_MT_RSMB_NOP"/>
    <property type="match status" value="1"/>
</dbReference>